<keyword evidence="1 3" id="KW-0238">DNA-binding</keyword>
<dbReference type="PROSITE" id="PS50937">
    <property type="entry name" value="HTH_MERR_2"/>
    <property type="match status" value="1"/>
</dbReference>
<dbReference type="PANTHER" id="PTHR30204:SF97">
    <property type="entry name" value="MERR FAMILY REGULATORY PROTEIN"/>
    <property type="match status" value="1"/>
</dbReference>
<dbReference type="OrthoDB" id="3824912at2"/>
<evidence type="ECO:0000313" key="4">
    <source>
        <dbReference type="Proteomes" id="UP000317940"/>
    </source>
</evidence>
<proteinExistence type="predicted"/>
<sequence length="133" mass="14606">MRIGELGRRTGVSERSLRYYEQQGLLFADRTLGGHRDYPEGAVDRVVLIQELFAAGLHSKRIAELLPCMRDSDGGPNERTTPRLVESLESERSRLDAQIADLLRSREVLDEVIVTASGAPRLTAVDGEAASTG</sequence>
<gene>
    <name evidence="3" type="ORF">FHX73_13348</name>
</gene>
<keyword evidence="4" id="KW-1185">Reference proteome</keyword>
<dbReference type="CDD" id="cd01282">
    <property type="entry name" value="HTH_MerR-like_sg3"/>
    <property type="match status" value="1"/>
</dbReference>
<evidence type="ECO:0000259" key="2">
    <source>
        <dbReference type="PROSITE" id="PS50937"/>
    </source>
</evidence>
<protein>
    <submittedName>
        <fullName evidence="3">DNA-binding transcriptional MerR regulator</fullName>
    </submittedName>
</protein>
<accession>A0A561TT62</accession>
<evidence type="ECO:0000256" key="1">
    <source>
        <dbReference type="ARBA" id="ARBA00023125"/>
    </source>
</evidence>
<dbReference type="InterPro" id="IPR000551">
    <property type="entry name" value="MerR-type_HTH_dom"/>
</dbReference>
<dbReference type="Proteomes" id="UP000317940">
    <property type="component" value="Unassembled WGS sequence"/>
</dbReference>
<organism evidence="3 4">
    <name type="scientific">Kitasatospora viridis</name>
    <dbReference type="NCBI Taxonomy" id="281105"/>
    <lineage>
        <taxon>Bacteria</taxon>
        <taxon>Bacillati</taxon>
        <taxon>Actinomycetota</taxon>
        <taxon>Actinomycetes</taxon>
        <taxon>Kitasatosporales</taxon>
        <taxon>Streptomycetaceae</taxon>
        <taxon>Kitasatospora</taxon>
    </lineage>
</organism>
<dbReference type="PANTHER" id="PTHR30204">
    <property type="entry name" value="REDOX-CYCLING DRUG-SENSING TRANSCRIPTIONAL ACTIVATOR SOXR"/>
    <property type="match status" value="1"/>
</dbReference>
<dbReference type="AlphaFoldDB" id="A0A561TT62"/>
<name>A0A561TT62_9ACTN</name>
<dbReference type="PRINTS" id="PR00040">
    <property type="entry name" value="HTHMERR"/>
</dbReference>
<feature type="domain" description="HTH merR-type" evidence="2">
    <location>
        <begin position="1"/>
        <end position="68"/>
    </location>
</feature>
<evidence type="ECO:0000313" key="3">
    <source>
        <dbReference type="EMBL" id="TWF90304.1"/>
    </source>
</evidence>
<reference evidence="3 4" key="1">
    <citation type="submission" date="2019-06" db="EMBL/GenBank/DDBJ databases">
        <title>Sequencing the genomes of 1000 actinobacteria strains.</title>
        <authorList>
            <person name="Klenk H.-P."/>
        </authorList>
    </citation>
    <scope>NUCLEOTIDE SEQUENCE [LARGE SCALE GENOMIC DNA]</scope>
    <source>
        <strain evidence="3 4">DSM 44826</strain>
    </source>
</reference>
<dbReference type="InterPro" id="IPR047057">
    <property type="entry name" value="MerR_fam"/>
</dbReference>
<dbReference type="GO" id="GO:0003700">
    <property type="term" value="F:DNA-binding transcription factor activity"/>
    <property type="evidence" value="ECO:0007669"/>
    <property type="project" value="InterPro"/>
</dbReference>
<dbReference type="SMART" id="SM00422">
    <property type="entry name" value="HTH_MERR"/>
    <property type="match status" value="1"/>
</dbReference>
<dbReference type="EMBL" id="VIWT01000003">
    <property type="protein sequence ID" value="TWF90304.1"/>
    <property type="molecule type" value="Genomic_DNA"/>
</dbReference>
<comment type="caution">
    <text evidence="3">The sequence shown here is derived from an EMBL/GenBank/DDBJ whole genome shotgun (WGS) entry which is preliminary data.</text>
</comment>
<dbReference type="Pfam" id="PF13411">
    <property type="entry name" value="MerR_1"/>
    <property type="match status" value="1"/>
</dbReference>
<dbReference type="GO" id="GO:0003677">
    <property type="term" value="F:DNA binding"/>
    <property type="evidence" value="ECO:0007669"/>
    <property type="project" value="UniProtKB-KW"/>
</dbReference>
<dbReference type="InterPro" id="IPR009061">
    <property type="entry name" value="DNA-bd_dom_put_sf"/>
</dbReference>
<dbReference type="SUPFAM" id="SSF46955">
    <property type="entry name" value="Putative DNA-binding domain"/>
    <property type="match status" value="1"/>
</dbReference>
<dbReference type="Gene3D" id="1.10.1660.10">
    <property type="match status" value="1"/>
</dbReference>
<dbReference type="RefSeq" id="WP_145909516.1">
    <property type="nucleotide sequence ID" value="NZ_BAAAMZ010000001.1"/>
</dbReference>